<dbReference type="OrthoDB" id="407325at2759"/>
<gene>
    <name evidence="1" type="ORF">BOTBODRAFT_33537</name>
</gene>
<name>A0A067MFN8_BOTB1</name>
<dbReference type="GO" id="GO:0005737">
    <property type="term" value="C:cytoplasm"/>
    <property type="evidence" value="ECO:0007669"/>
    <property type="project" value="TreeGrafter"/>
</dbReference>
<dbReference type="GO" id="GO:0008757">
    <property type="term" value="F:S-adenosylmethionine-dependent methyltransferase activity"/>
    <property type="evidence" value="ECO:0007669"/>
    <property type="project" value="UniProtKB-ARBA"/>
</dbReference>
<dbReference type="PANTHER" id="PTHR14614">
    <property type="entry name" value="HEPATOCELLULAR CARCINOMA-ASSOCIATED ANTIGEN"/>
    <property type="match status" value="1"/>
</dbReference>
<protein>
    <submittedName>
        <fullName evidence="1">Uncharacterized protein</fullName>
    </submittedName>
</protein>
<evidence type="ECO:0000313" key="1">
    <source>
        <dbReference type="EMBL" id="KDQ13525.1"/>
    </source>
</evidence>
<organism evidence="1 2">
    <name type="scientific">Botryobasidium botryosum (strain FD-172 SS1)</name>
    <dbReference type="NCBI Taxonomy" id="930990"/>
    <lineage>
        <taxon>Eukaryota</taxon>
        <taxon>Fungi</taxon>
        <taxon>Dikarya</taxon>
        <taxon>Basidiomycota</taxon>
        <taxon>Agaricomycotina</taxon>
        <taxon>Agaricomycetes</taxon>
        <taxon>Cantharellales</taxon>
        <taxon>Botryobasidiaceae</taxon>
        <taxon>Botryobasidium</taxon>
    </lineage>
</organism>
<reference evidence="2" key="1">
    <citation type="journal article" date="2014" name="Proc. Natl. Acad. Sci. U.S.A.">
        <title>Extensive sampling of basidiomycete genomes demonstrates inadequacy of the white-rot/brown-rot paradigm for wood decay fungi.</title>
        <authorList>
            <person name="Riley R."/>
            <person name="Salamov A.A."/>
            <person name="Brown D.W."/>
            <person name="Nagy L.G."/>
            <person name="Floudas D."/>
            <person name="Held B.W."/>
            <person name="Levasseur A."/>
            <person name="Lombard V."/>
            <person name="Morin E."/>
            <person name="Otillar R."/>
            <person name="Lindquist E.A."/>
            <person name="Sun H."/>
            <person name="LaButti K.M."/>
            <person name="Schmutz J."/>
            <person name="Jabbour D."/>
            <person name="Luo H."/>
            <person name="Baker S.E."/>
            <person name="Pisabarro A.G."/>
            <person name="Walton J.D."/>
            <person name="Blanchette R.A."/>
            <person name="Henrissat B."/>
            <person name="Martin F."/>
            <person name="Cullen D."/>
            <person name="Hibbett D.S."/>
            <person name="Grigoriev I.V."/>
        </authorList>
    </citation>
    <scope>NUCLEOTIDE SEQUENCE [LARGE SCALE GENOMIC DNA]</scope>
    <source>
        <strain evidence="2">FD-172 SS1</strain>
    </source>
</reference>
<dbReference type="AlphaFoldDB" id="A0A067MFN8"/>
<dbReference type="Proteomes" id="UP000027195">
    <property type="component" value="Unassembled WGS sequence"/>
</dbReference>
<dbReference type="Pfam" id="PF10294">
    <property type="entry name" value="Methyltransf_16"/>
    <property type="match status" value="1"/>
</dbReference>
<sequence length="258" mass="28690">MSDSAPTDPLDIFSGSLESLYDELQVSYSEPGKLFSYRGVTVSPPDTASENWSLHASSIWRASLFLTDHLPILDGPEPVHIIELGAGSGLPGICAALEHPGARVVLSDYPDPHILSTLAENVRRNQLREVRVKVVGYAWGSDLPSELIPHSFDVVMAADTLWMPEQHANFSQTLALLLKKTIGAKVYLVAGLHTGRWMIAEFMRVVATTGLGVQEIKEVSLINGEEREWKAERENEDDTKRRRWIIRMTLSWATLQTS</sequence>
<dbReference type="SUPFAM" id="SSF53335">
    <property type="entry name" value="S-adenosyl-L-methionine-dependent methyltransferases"/>
    <property type="match status" value="1"/>
</dbReference>
<dbReference type="Gene3D" id="3.40.50.150">
    <property type="entry name" value="Vaccinia Virus protein VP39"/>
    <property type="match status" value="1"/>
</dbReference>
<dbReference type="InterPro" id="IPR029063">
    <property type="entry name" value="SAM-dependent_MTases_sf"/>
</dbReference>
<dbReference type="CDD" id="cd02440">
    <property type="entry name" value="AdoMet_MTases"/>
    <property type="match status" value="1"/>
</dbReference>
<dbReference type="InterPro" id="IPR019410">
    <property type="entry name" value="Methyltransf_16"/>
</dbReference>
<dbReference type="PANTHER" id="PTHR14614:SF104">
    <property type="entry name" value="N-METHYLTRANSFERASE, PUTATIVE (AFU_ORTHOLOGUE AFUA_1G17750)-RELATED"/>
    <property type="match status" value="1"/>
</dbReference>
<accession>A0A067MFN8</accession>
<proteinExistence type="predicted"/>
<keyword evidence="2" id="KW-1185">Reference proteome</keyword>
<evidence type="ECO:0000313" key="2">
    <source>
        <dbReference type="Proteomes" id="UP000027195"/>
    </source>
</evidence>
<dbReference type="EMBL" id="KL198043">
    <property type="protein sequence ID" value="KDQ13525.1"/>
    <property type="molecule type" value="Genomic_DNA"/>
</dbReference>
<dbReference type="HOGENOM" id="CLU_032409_2_1_1"/>
<dbReference type="InParanoid" id="A0A067MFN8"/>